<dbReference type="Pfam" id="PF02080">
    <property type="entry name" value="TrkA_C"/>
    <property type="match status" value="1"/>
</dbReference>
<protein>
    <submittedName>
        <fullName evidence="3">TrkA family potassium uptake protein</fullName>
    </submittedName>
</protein>
<dbReference type="PANTHER" id="PTHR43833:SF7">
    <property type="entry name" value="KTR SYSTEM POTASSIUM UPTAKE PROTEIN C"/>
    <property type="match status" value="1"/>
</dbReference>
<dbReference type="Gene3D" id="3.30.70.1450">
    <property type="entry name" value="Regulator of K+ conductance, C-terminal domain"/>
    <property type="match status" value="1"/>
</dbReference>
<feature type="domain" description="RCK C-terminal" evidence="2">
    <location>
        <begin position="141"/>
        <end position="221"/>
    </location>
</feature>
<dbReference type="SUPFAM" id="SSF116726">
    <property type="entry name" value="TrkA C-terminal domain-like"/>
    <property type="match status" value="1"/>
</dbReference>
<dbReference type="InterPro" id="IPR006037">
    <property type="entry name" value="RCK_C"/>
</dbReference>
<dbReference type="RefSeq" id="WP_244350111.1">
    <property type="nucleotide sequence ID" value="NZ_JAFIRA010000016.1"/>
</dbReference>
<evidence type="ECO:0000313" key="3">
    <source>
        <dbReference type="EMBL" id="MCJ2542830.1"/>
    </source>
</evidence>
<keyword evidence="4" id="KW-1185">Reference proteome</keyword>
<sequence>MARQRVDHEYAVIGLGRFGSSLALTLVERGHNVLGIDRSREIVQRLADQLTQVVALDSSDEDALRAVDILSFDTVVVAIGSDFESNLLTTVALKSLGVRNVVCKASTERQRSILLRVGADRVVLPEQEAGRRLAQVLTAPGVLDQLELEPGYSITELRVPQSLMGHTLSESDLRRRFGITVLVVKRKQSLIVSPPADYVLEEGDLLVVLGANTNISRLNEL</sequence>
<dbReference type="PROSITE" id="PS51201">
    <property type="entry name" value="RCK_N"/>
    <property type="match status" value="1"/>
</dbReference>
<dbReference type="EMBL" id="JAFIRA010000016">
    <property type="protein sequence ID" value="MCJ2542830.1"/>
    <property type="molecule type" value="Genomic_DNA"/>
</dbReference>
<dbReference type="InterPro" id="IPR003148">
    <property type="entry name" value="RCK_N"/>
</dbReference>
<reference evidence="3" key="1">
    <citation type="submission" date="2021-02" db="EMBL/GenBank/DDBJ databases">
        <title>The CRISPR/cas machinery reduction and long-range gene transfer in the hot spring cyanobacterium Synechococcus.</title>
        <authorList>
            <person name="Dvorak P."/>
            <person name="Jahodarova E."/>
            <person name="Hasler P."/>
            <person name="Poulickova A."/>
        </authorList>
    </citation>
    <scope>NUCLEOTIDE SEQUENCE</scope>
    <source>
        <strain evidence="3">Rupite</strain>
    </source>
</reference>
<dbReference type="InterPro" id="IPR050721">
    <property type="entry name" value="Trk_Ktr_HKT_K-transport"/>
</dbReference>
<dbReference type="Proteomes" id="UP000830835">
    <property type="component" value="Unassembled WGS sequence"/>
</dbReference>
<proteinExistence type="predicted"/>
<dbReference type="Gene3D" id="3.40.50.720">
    <property type="entry name" value="NAD(P)-binding Rossmann-like Domain"/>
    <property type="match status" value="1"/>
</dbReference>
<dbReference type="Pfam" id="PF02254">
    <property type="entry name" value="TrkA_N"/>
    <property type="match status" value="1"/>
</dbReference>
<feature type="domain" description="RCK N-terminal" evidence="1">
    <location>
        <begin position="7"/>
        <end position="124"/>
    </location>
</feature>
<organism evidence="3 4">
    <name type="scientific">Thermostichus vulcanus str. 'Rupite'</name>
    <dbReference type="NCBI Taxonomy" id="2813851"/>
    <lineage>
        <taxon>Bacteria</taxon>
        <taxon>Bacillati</taxon>
        <taxon>Cyanobacteriota</taxon>
        <taxon>Cyanophyceae</taxon>
        <taxon>Thermostichales</taxon>
        <taxon>Thermostichaceae</taxon>
        <taxon>Thermostichus</taxon>
    </lineage>
</organism>
<dbReference type="SUPFAM" id="SSF51735">
    <property type="entry name" value="NAD(P)-binding Rossmann-fold domains"/>
    <property type="match status" value="1"/>
</dbReference>
<dbReference type="InterPro" id="IPR036721">
    <property type="entry name" value="RCK_C_sf"/>
</dbReference>
<evidence type="ECO:0000313" key="4">
    <source>
        <dbReference type="Proteomes" id="UP000830835"/>
    </source>
</evidence>
<evidence type="ECO:0000259" key="2">
    <source>
        <dbReference type="PROSITE" id="PS51202"/>
    </source>
</evidence>
<gene>
    <name evidence="3" type="ORF">JX360_07915</name>
</gene>
<evidence type="ECO:0000259" key="1">
    <source>
        <dbReference type="PROSITE" id="PS51201"/>
    </source>
</evidence>
<accession>A0ABT0CBT8</accession>
<dbReference type="PROSITE" id="PS51202">
    <property type="entry name" value="RCK_C"/>
    <property type="match status" value="1"/>
</dbReference>
<comment type="caution">
    <text evidence="3">The sequence shown here is derived from an EMBL/GenBank/DDBJ whole genome shotgun (WGS) entry which is preliminary data.</text>
</comment>
<name>A0ABT0CBT8_THEVL</name>
<dbReference type="InterPro" id="IPR036291">
    <property type="entry name" value="NAD(P)-bd_dom_sf"/>
</dbReference>
<dbReference type="PANTHER" id="PTHR43833">
    <property type="entry name" value="POTASSIUM CHANNEL PROTEIN 2-RELATED-RELATED"/>
    <property type="match status" value="1"/>
</dbReference>